<reference evidence="2 3" key="1">
    <citation type="submission" date="2024-09" db="EMBL/GenBank/DDBJ databases">
        <authorList>
            <person name="Sun Q."/>
            <person name="Mori K."/>
        </authorList>
    </citation>
    <scope>NUCLEOTIDE SEQUENCE [LARGE SCALE GENOMIC DNA]</scope>
    <source>
        <strain evidence="2 3">CCM 7609</strain>
    </source>
</reference>
<gene>
    <name evidence="2" type="ORF">ACFFX0_04800</name>
</gene>
<comment type="caution">
    <text evidence="2">The sequence shown here is derived from an EMBL/GenBank/DDBJ whole genome shotgun (WGS) entry which is preliminary data.</text>
</comment>
<proteinExistence type="predicted"/>
<keyword evidence="1" id="KW-0812">Transmembrane</keyword>
<name>A0ABV5FV76_9MICC</name>
<keyword evidence="3" id="KW-1185">Reference proteome</keyword>
<feature type="transmembrane region" description="Helical" evidence="1">
    <location>
        <begin position="12"/>
        <end position="33"/>
    </location>
</feature>
<keyword evidence="1" id="KW-0472">Membrane</keyword>
<keyword evidence="1" id="KW-1133">Transmembrane helix</keyword>
<dbReference type="EMBL" id="JBHMFI010000001">
    <property type="protein sequence ID" value="MFB9070540.1"/>
    <property type="molecule type" value="Genomic_DNA"/>
</dbReference>
<dbReference type="Proteomes" id="UP001589575">
    <property type="component" value="Unassembled WGS sequence"/>
</dbReference>
<evidence type="ECO:0000313" key="3">
    <source>
        <dbReference type="Proteomes" id="UP001589575"/>
    </source>
</evidence>
<organism evidence="2 3">
    <name type="scientific">Citricoccus parietis</name>
    <dbReference type="NCBI Taxonomy" id="592307"/>
    <lineage>
        <taxon>Bacteria</taxon>
        <taxon>Bacillati</taxon>
        <taxon>Actinomycetota</taxon>
        <taxon>Actinomycetes</taxon>
        <taxon>Micrococcales</taxon>
        <taxon>Micrococcaceae</taxon>
        <taxon>Citricoccus</taxon>
    </lineage>
</organism>
<protein>
    <submittedName>
        <fullName evidence="2">Uncharacterized protein</fullName>
    </submittedName>
</protein>
<sequence>MTSRSRQVYSTCRFMGQYSLLVVIAAAAIRWMAPSTTRAR</sequence>
<evidence type="ECO:0000313" key="2">
    <source>
        <dbReference type="EMBL" id="MFB9070540.1"/>
    </source>
</evidence>
<evidence type="ECO:0000256" key="1">
    <source>
        <dbReference type="SAM" id="Phobius"/>
    </source>
</evidence>
<accession>A0ABV5FV76</accession>